<organism evidence="3 4">
    <name type="scientific">Parabacteroides acidifaciens</name>
    <dbReference type="NCBI Taxonomy" id="2290935"/>
    <lineage>
        <taxon>Bacteria</taxon>
        <taxon>Pseudomonadati</taxon>
        <taxon>Bacteroidota</taxon>
        <taxon>Bacteroidia</taxon>
        <taxon>Bacteroidales</taxon>
        <taxon>Tannerellaceae</taxon>
        <taxon>Parabacteroides</taxon>
    </lineage>
</organism>
<feature type="domain" description="Pyrrolo-quinoline quinone repeat" evidence="1">
    <location>
        <begin position="80"/>
        <end position="283"/>
    </location>
</feature>
<evidence type="ECO:0000313" key="3">
    <source>
        <dbReference type="EMBL" id="RDU50702.1"/>
    </source>
</evidence>
<reference evidence="3 4" key="1">
    <citation type="submission" date="2018-07" db="EMBL/GenBank/DDBJ databases">
        <title>Parabacteroides acidifaciens nov. sp., isolated from human feces.</title>
        <authorList>
            <person name="Wang Y.J."/>
        </authorList>
    </citation>
    <scope>NUCLEOTIDE SEQUENCE [LARGE SCALE GENOMIC DNA]</scope>
    <source>
        <strain evidence="3 4">426-9</strain>
    </source>
</reference>
<protein>
    <submittedName>
        <fullName evidence="2">PQQ-binding-like beta-propeller repeat protein</fullName>
    </submittedName>
</protein>
<dbReference type="Pfam" id="PF13360">
    <property type="entry name" value="PQQ_2"/>
    <property type="match status" value="1"/>
</dbReference>
<dbReference type="Gene3D" id="2.130.10.10">
    <property type="entry name" value="YVTN repeat-like/Quinoprotein amine dehydrogenase"/>
    <property type="match status" value="1"/>
</dbReference>
<evidence type="ECO:0000313" key="4">
    <source>
        <dbReference type="Proteomes" id="UP000256321"/>
    </source>
</evidence>
<accession>A0A3D8HIZ8</accession>
<dbReference type="InterPro" id="IPR011047">
    <property type="entry name" value="Quinoprotein_ADH-like_sf"/>
</dbReference>
<evidence type="ECO:0000313" key="2">
    <source>
        <dbReference type="EMBL" id="MBC8600705.1"/>
    </source>
</evidence>
<name>A0A3D8HIZ8_9BACT</name>
<reference evidence="2 5" key="2">
    <citation type="submission" date="2020-08" db="EMBL/GenBank/DDBJ databases">
        <title>Genome public.</title>
        <authorList>
            <person name="Liu C."/>
            <person name="Sun Q."/>
        </authorList>
    </citation>
    <scope>NUCLEOTIDE SEQUENCE [LARGE SCALE GENOMIC DNA]</scope>
    <source>
        <strain evidence="2 5">426_9</strain>
    </source>
</reference>
<gene>
    <name evidence="3" type="ORF">DWU89_03160</name>
    <name evidence="2" type="ORF">H8784_03110</name>
</gene>
<dbReference type="Proteomes" id="UP000256321">
    <property type="component" value="Unassembled WGS sequence"/>
</dbReference>
<dbReference type="RefSeq" id="WP_115498223.1">
    <property type="nucleotide sequence ID" value="NZ_JACRTI010000004.1"/>
</dbReference>
<dbReference type="SUPFAM" id="SSF50998">
    <property type="entry name" value="Quinoprotein alcohol dehydrogenase-like"/>
    <property type="match status" value="1"/>
</dbReference>
<evidence type="ECO:0000259" key="1">
    <source>
        <dbReference type="Pfam" id="PF13360"/>
    </source>
</evidence>
<dbReference type="EMBL" id="JACRTI010000004">
    <property type="protein sequence ID" value="MBC8600705.1"/>
    <property type="molecule type" value="Genomic_DNA"/>
</dbReference>
<dbReference type="InterPro" id="IPR015943">
    <property type="entry name" value="WD40/YVTN_repeat-like_dom_sf"/>
</dbReference>
<keyword evidence="5" id="KW-1185">Reference proteome</keyword>
<proteinExistence type="predicted"/>
<evidence type="ECO:0000313" key="5">
    <source>
        <dbReference type="Proteomes" id="UP000629596"/>
    </source>
</evidence>
<sequence>MGIRQLYLLLVVAALNLVKGEAQSFLNDTIGVRMDSTAIIGECIDFPCWIQSVSADSTGTLFLVQGRDLNKKETSVKNTGDIWMISLPDKKVLWQRPINYFMQEAKLTNKGVSFVSKDKYFLLDLRTGAEIWKGKKMVPYSLNTQGNCLLAYKGSTMNGVSRQLQGYDMNTGDMLWKREISHRYGWNESLMLDDSTRLIVSDGLHTVNLSDGTGNSFLMKTGVDDYRATAALGALGVLSGVLTGMAVVPYGNNVVVDLVSDVLLDDSLLYVANREQLLCLDRQLNMKWGYPIPESSASRSVLFFYGDYLYMVNYGYGYRDNIRNHSDSYAKSHLKAKIGKPFIACFDRKSGKNISFHFLSEKKEMVEDLWVDRDNERAVLLFEDRMVVAPFGSDSMMEYRWDTETDGKIIGMVKRPFYLEDKNSSGFKKCNETLGTPTYFIYTDKGQVFDVDQSLNRLQTFSFEEIGFYRSLQDDFSMVDYKKDVYLLNPEGNRKATLRVSSDLFTIGDKIYAFSPDRKRLVEISGIEE</sequence>
<dbReference type="InterPro" id="IPR002372">
    <property type="entry name" value="PQQ_rpt_dom"/>
</dbReference>
<comment type="caution">
    <text evidence="3">The sequence shown here is derived from an EMBL/GenBank/DDBJ whole genome shotgun (WGS) entry which is preliminary data.</text>
</comment>
<dbReference type="EMBL" id="QREV01000004">
    <property type="protein sequence ID" value="RDU50702.1"/>
    <property type="molecule type" value="Genomic_DNA"/>
</dbReference>
<dbReference type="AlphaFoldDB" id="A0A3D8HIZ8"/>
<dbReference type="Proteomes" id="UP000629596">
    <property type="component" value="Unassembled WGS sequence"/>
</dbReference>